<dbReference type="AlphaFoldDB" id="A0AA35IVH6"/>
<evidence type="ECO:0000259" key="9">
    <source>
        <dbReference type="Pfam" id="PF00125"/>
    </source>
</evidence>
<gene>
    <name evidence="10" type="primary">SMKI15G4860</name>
    <name evidence="10" type="ORF">SMKI_15G4860</name>
</gene>
<organism evidence="10 11">
    <name type="scientific">Saccharomyces mikatae IFO 1815</name>
    <dbReference type="NCBI Taxonomy" id="226126"/>
    <lineage>
        <taxon>Eukaryota</taxon>
        <taxon>Fungi</taxon>
        <taxon>Dikarya</taxon>
        <taxon>Ascomycota</taxon>
        <taxon>Saccharomycotina</taxon>
        <taxon>Saccharomycetes</taxon>
        <taxon>Saccharomycetales</taxon>
        <taxon>Saccharomycetaceae</taxon>
        <taxon>Saccharomyces</taxon>
    </lineage>
</organism>
<dbReference type="CDD" id="cd22908">
    <property type="entry name" value="HFD_NFYC-like"/>
    <property type="match status" value="1"/>
</dbReference>
<sequence length="243" mass="27964">MTDRNFLPQQGHVPQTSLPEELNSSTISMPSQHPQQQHLHEKEEEVEEGEEHTRIPVSEEEFRMVQELQAIQASHDQLNLPPSRGSFEGEDNGNSDGAEGDVDDDEEEEGEEYDVFRNVGQGLVGHYREIMIRYWQELINEIESTNEPGSEHQDDFKSHSLPFARIRKVMKTDEDVKMISAEAPIIFAKACEIFITELTMRAWCVAERNKRRTLQKADIAEALQKSDMFDFLIDVVPRRSLPQ</sequence>
<evidence type="ECO:0000256" key="3">
    <source>
        <dbReference type="ARBA" id="ARBA00023125"/>
    </source>
</evidence>
<dbReference type="PANTHER" id="PTHR10252:SF8">
    <property type="entry name" value="NUCLEAR TRANSCRIPTION FACTOR Y SUBUNIT GAMMA"/>
    <property type="match status" value="1"/>
</dbReference>
<keyword evidence="11" id="KW-1185">Reference proteome</keyword>
<evidence type="ECO:0000313" key="11">
    <source>
        <dbReference type="Proteomes" id="UP001161438"/>
    </source>
</evidence>
<proteinExistence type="inferred from homology"/>
<evidence type="ECO:0000256" key="7">
    <source>
        <dbReference type="ARBA" id="ARBA00038129"/>
    </source>
</evidence>
<evidence type="ECO:0000313" key="10">
    <source>
        <dbReference type="EMBL" id="CAI4036635.1"/>
    </source>
</evidence>
<keyword evidence="6" id="KW-0539">Nucleus</keyword>
<comment type="subcellular location">
    <subcellularLocation>
        <location evidence="1">Nucleus</location>
    </subcellularLocation>
</comment>
<evidence type="ECO:0000256" key="8">
    <source>
        <dbReference type="SAM" id="MobiDB-lite"/>
    </source>
</evidence>
<evidence type="ECO:0000256" key="1">
    <source>
        <dbReference type="ARBA" id="ARBA00004123"/>
    </source>
</evidence>
<dbReference type="InterPro" id="IPR009072">
    <property type="entry name" value="Histone-fold"/>
</dbReference>
<keyword evidence="2" id="KW-0805">Transcription regulation</keyword>
<dbReference type="GO" id="GO:0000978">
    <property type="term" value="F:RNA polymerase II cis-regulatory region sequence-specific DNA binding"/>
    <property type="evidence" value="ECO:0007669"/>
    <property type="project" value="TreeGrafter"/>
</dbReference>
<keyword evidence="3" id="KW-0238">DNA-binding</keyword>
<comment type="similarity">
    <text evidence="7">Belongs to the NFYC/HAP5 subunit family.</text>
</comment>
<dbReference type="FunFam" id="1.10.20.10:FF:000017">
    <property type="entry name" value="Ccaat-binding factor complex subunit"/>
    <property type="match status" value="1"/>
</dbReference>
<dbReference type="Gene3D" id="1.10.20.10">
    <property type="entry name" value="Histone, subunit A"/>
    <property type="match status" value="1"/>
</dbReference>
<evidence type="ECO:0000256" key="5">
    <source>
        <dbReference type="ARBA" id="ARBA00023163"/>
    </source>
</evidence>
<feature type="compositionally biased region" description="Polar residues" evidence="8">
    <location>
        <begin position="12"/>
        <end position="31"/>
    </location>
</feature>
<feature type="domain" description="Core Histone H2A/H2B/H3" evidence="9">
    <location>
        <begin position="142"/>
        <end position="224"/>
    </location>
</feature>
<dbReference type="InterPro" id="IPR007125">
    <property type="entry name" value="H2A/H2B/H3"/>
</dbReference>
<dbReference type="GO" id="GO:0001228">
    <property type="term" value="F:DNA-binding transcription activator activity, RNA polymerase II-specific"/>
    <property type="evidence" value="ECO:0007669"/>
    <property type="project" value="TreeGrafter"/>
</dbReference>
<protein>
    <recommendedName>
        <fullName evidence="9">Core Histone H2A/H2B/H3 domain-containing protein</fullName>
    </recommendedName>
</protein>
<dbReference type="Proteomes" id="UP001161438">
    <property type="component" value="Chromosome 15"/>
</dbReference>
<dbReference type="GeneID" id="80921542"/>
<evidence type="ECO:0000256" key="6">
    <source>
        <dbReference type="ARBA" id="ARBA00023242"/>
    </source>
</evidence>
<feature type="region of interest" description="Disordered" evidence="8">
    <location>
        <begin position="1"/>
        <end position="113"/>
    </location>
</feature>
<dbReference type="EMBL" id="OX365771">
    <property type="protein sequence ID" value="CAI4036635.1"/>
    <property type="molecule type" value="Genomic_DNA"/>
</dbReference>
<evidence type="ECO:0000256" key="4">
    <source>
        <dbReference type="ARBA" id="ARBA00023159"/>
    </source>
</evidence>
<dbReference type="InterPro" id="IPR050568">
    <property type="entry name" value="Transcr_DNA_Rep_Reg"/>
</dbReference>
<accession>A0AA35IVH6</accession>
<keyword evidence="4" id="KW-0010">Activator</keyword>
<name>A0AA35IVH6_SACMI</name>
<dbReference type="GO" id="GO:0046982">
    <property type="term" value="F:protein heterodimerization activity"/>
    <property type="evidence" value="ECO:0007669"/>
    <property type="project" value="InterPro"/>
</dbReference>
<dbReference type="SUPFAM" id="SSF47113">
    <property type="entry name" value="Histone-fold"/>
    <property type="match status" value="1"/>
</dbReference>
<dbReference type="Pfam" id="PF00125">
    <property type="entry name" value="Histone"/>
    <property type="match status" value="1"/>
</dbReference>
<dbReference type="PANTHER" id="PTHR10252">
    <property type="entry name" value="HISTONE-LIKE TRANSCRIPTION FACTOR CCAAT-RELATED"/>
    <property type="match status" value="1"/>
</dbReference>
<evidence type="ECO:0000256" key="2">
    <source>
        <dbReference type="ARBA" id="ARBA00023015"/>
    </source>
</evidence>
<reference evidence="10" key="1">
    <citation type="submission" date="2022-10" db="EMBL/GenBank/DDBJ databases">
        <authorList>
            <person name="Byrne P K."/>
        </authorList>
    </citation>
    <scope>NUCLEOTIDE SEQUENCE</scope>
    <source>
        <strain evidence="10">IFO1815</strain>
    </source>
</reference>
<keyword evidence="5" id="KW-0804">Transcription</keyword>
<dbReference type="GO" id="GO:0016602">
    <property type="term" value="C:CCAAT-binding factor complex"/>
    <property type="evidence" value="ECO:0007669"/>
    <property type="project" value="TreeGrafter"/>
</dbReference>
<feature type="compositionally biased region" description="Acidic residues" evidence="8">
    <location>
        <begin position="88"/>
        <end position="113"/>
    </location>
</feature>
<dbReference type="RefSeq" id="XP_056079753.1">
    <property type="nucleotide sequence ID" value="XM_056225990.1"/>
</dbReference>